<evidence type="ECO:0000259" key="3">
    <source>
        <dbReference type="PROSITE" id="PS50191"/>
    </source>
</evidence>
<feature type="non-terminal residue" evidence="4">
    <location>
        <position position="1"/>
    </location>
</feature>
<name>A0A0K8TCH4_LYGHE</name>
<accession>A0A0K8TCH4</accession>
<proteinExistence type="predicted"/>
<sequence length="325" mass="37355">LQSPVQVLLCLLTIMVLKAPETASLGRAVAEMTEKRVTAEQEFAKNADLKKEDLATLRDWAAAQPHLPKITEEQMILFFHSCYWDIENTKSCINVYYNTRSNTPEFFSNRDAKKQNLKQALQVLHYSALPVKDPNGYQIIYHGLQQFEASKYVFADGVKMLAMAIDACAMVEGTVPGYIFLFNMKGVRLTHLTRLSVGLLRKFFVYIQEGMPVRLQAIHVVNTMPIIDKIMFMIKPFMKKELLSMLHFHYGDYSEVQKCIPKECLPKDLDGDLKSIDELHADFCEWMERMTPQFLEEENYRGESSKGKSKKEPENDLSLSNLSFD</sequence>
<dbReference type="InterPro" id="IPR001251">
    <property type="entry name" value="CRAL-TRIO_dom"/>
</dbReference>
<dbReference type="GO" id="GO:0016020">
    <property type="term" value="C:membrane"/>
    <property type="evidence" value="ECO:0007669"/>
    <property type="project" value="TreeGrafter"/>
</dbReference>
<dbReference type="Pfam" id="PF00650">
    <property type="entry name" value="CRAL_TRIO"/>
    <property type="match status" value="1"/>
</dbReference>
<dbReference type="SUPFAM" id="SSF46938">
    <property type="entry name" value="CRAL/TRIO N-terminal domain"/>
    <property type="match status" value="1"/>
</dbReference>
<dbReference type="PRINTS" id="PR00180">
    <property type="entry name" value="CRETINALDHBP"/>
</dbReference>
<dbReference type="Gene3D" id="3.40.525.10">
    <property type="entry name" value="CRAL-TRIO lipid binding domain"/>
    <property type="match status" value="1"/>
</dbReference>
<evidence type="ECO:0000256" key="1">
    <source>
        <dbReference type="SAM" id="MobiDB-lite"/>
    </source>
</evidence>
<dbReference type="PANTHER" id="PTHR10174">
    <property type="entry name" value="ALPHA-TOCOPHEROL TRANSFER PROTEIN-RELATED"/>
    <property type="match status" value="1"/>
</dbReference>
<dbReference type="InterPro" id="IPR036273">
    <property type="entry name" value="CRAL/TRIO_N_dom_sf"/>
</dbReference>
<keyword evidence="2" id="KW-0732">Signal</keyword>
<dbReference type="PANTHER" id="PTHR10174:SF213">
    <property type="entry name" value="CRAL-TRIO DOMAIN-CONTAINING PROTEIN"/>
    <property type="match status" value="1"/>
</dbReference>
<dbReference type="SUPFAM" id="SSF52087">
    <property type="entry name" value="CRAL/TRIO domain"/>
    <property type="match status" value="1"/>
</dbReference>
<dbReference type="InterPro" id="IPR036865">
    <property type="entry name" value="CRAL-TRIO_dom_sf"/>
</dbReference>
<feature type="signal peptide" evidence="2">
    <location>
        <begin position="1"/>
        <end position="19"/>
    </location>
</feature>
<dbReference type="EMBL" id="GBRD01002607">
    <property type="protein sequence ID" value="JAG63214.1"/>
    <property type="molecule type" value="Transcribed_RNA"/>
</dbReference>
<feature type="domain" description="CRAL-TRIO" evidence="3">
    <location>
        <begin position="114"/>
        <end position="277"/>
    </location>
</feature>
<reference evidence="4" key="1">
    <citation type="submission" date="2014-09" db="EMBL/GenBank/DDBJ databases">
        <authorList>
            <person name="Magalhaes I.L.F."/>
            <person name="Oliveira U."/>
            <person name="Santos F.R."/>
            <person name="Vidigal T.H.D.A."/>
            <person name="Brescovit A.D."/>
            <person name="Santos A.J."/>
        </authorList>
    </citation>
    <scope>NUCLEOTIDE SEQUENCE</scope>
</reference>
<protein>
    <recommendedName>
        <fullName evidence="3">CRAL-TRIO domain-containing protein</fullName>
    </recommendedName>
</protein>
<dbReference type="CDD" id="cd00170">
    <property type="entry name" value="SEC14"/>
    <property type="match status" value="1"/>
</dbReference>
<evidence type="ECO:0000313" key="4">
    <source>
        <dbReference type="EMBL" id="JAG63214.1"/>
    </source>
</evidence>
<feature type="compositionally biased region" description="Basic and acidic residues" evidence="1">
    <location>
        <begin position="298"/>
        <end position="314"/>
    </location>
</feature>
<dbReference type="PROSITE" id="PS50191">
    <property type="entry name" value="CRAL_TRIO"/>
    <property type="match status" value="1"/>
</dbReference>
<evidence type="ECO:0000256" key="2">
    <source>
        <dbReference type="SAM" id="SignalP"/>
    </source>
</evidence>
<organism evidence="4">
    <name type="scientific">Lygus hesperus</name>
    <name type="common">Western plant bug</name>
    <dbReference type="NCBI Taxonomy" id="30085"/>
    <lineage>
        <taxon>Eukaryota</taxon>
        <taxon>Metazoa</taxon>
        <taxon>Ecdysozoa</taxon>
        <taxon>Arthropoda</taxon>
        <taxon>Hexapoda</taxon>
        <taxon>Insecta</taxon>
        <taxon>Pterygota</taxon>
        <taxon>Neoptera</taxon>
        <taxon>Paraneoptera</taxon>
        <taxon>Hemiptera</taxon>
        <taxon>Heteroptera</taxon>
        <taxon>Panheteroptera</taxon>
        <taxon>Cimicomorpha</taxon>
        <taxon>Miridae</taxon>
        <taxon>Mirini</taxon>
        <taxon>Lygus</taxon>
    </lineage>
</organism>
<feature type="chain" id="PRO_5005520152" description="CRAL-TRIO domain-containing protein" evidence="2">
    <location>
        <begin position="20"/>
        <end position="325"/>
    </location>
</feature>
<dbReference type="SMART" id="SM00516">
    <property type="entry name" value="SEC14"/>
    <property type="match status" value="1"/>
</dbReference>
<dbReference type="AlphaFoldDB" id="A0A0K8TCH4"/>
<dbReference type="GO" id="GO:1902936">
    <property type="term" value="F:phosphatidylinositol bisphosphate binding"/>
    <property type="evidence" value="ECO:0007669"/>
    <property type="project" value="TreeGrafter"/>
</dbReference>
<feature type="region of interest" description="Disordered" evidence="1">
    <location>
        <begin position="297"/>
        <end position="325"/>
    </location>
</feature>